<dbReference type="GO" id="GO:0003676">
    <property type="term" value="F:nucleic acid binding"/>
    <property type="evidence" value="ECO:0007669"/>
    <property type="project" value="InterPro"/>
</dbReference>
<evidence type="ECO:0000259" key="6">
    <source>
        <dbReference type="PROSITE" id="PS51194"/>
    </source>
</evidence>
<evidence type="ECO:0000256" key="2">
    <source>
        <dbReference type="ARBA" id="ARBA00022801"/>
    </source>
</evidence>
<accession>D3DKK6</accession>
<dbReference type="GO" id="GO:0004386">
    <property type="term" value="F:helicase activity"/>
    <property type="evidence" value="ECO:0007669"/>
    <property type="project" value="UniProtKB-KW"/>
</dbReference>
<dbReference type="InterPro" id="IPR014001">
    <property type="entry name" value="Helicase_ATP-bd"/>
</dbReference>
<dbReference type="CDD" id="cd17921">
    <property type="entry name" value="DEXHc_Ski2"/>
    <property type="match status" value="1"/>
</dbReference>
<keyword evidence="4" id="KW-0067">ATP-binding</keyword>
<dbReference type="RefSeq" id="WP_012964538.1">
    <property type="nucleotide sequence ID" value="NC_013799.1"/>
</dbReference>
<name>D3DKK6_HYDTT</name>
<evidence type="ECO:0000256" key="1">
    <source>
        <dbReference type="ARBA" id="ARBA00022741"/>
    </source>
</evidence>
<keyword evidence="1" id="KW-0547">Nucleotide-binding</keyword>
<dbReference type="OrthoDB" id="9807155at2"/>
<protein>
    <submittedName>
        <fullName evidence="7">Putative ski2-type helicase</fullName>
    </submittedName>
</protein>
<keyword evidence="8" id="KW-1185">Reference proteome</keyword>
<dbReference type="InterPro" id="IPR027417">
    <property type="entry name" value="P-loop_NTPase"/>
</dbReference>
<dbReference type="PROSITE" id="PS51192">
    <property type="entry name" value="HELICASE_ATP_BIND_1"/>
    <property type="match status" value="1"/>
</dbReference>
<dbReference type="GO" id="GO:0005524">
    <property type="term" value="F:ATP binding"/>
    <property type="evidence" value="ECO:0007669"/>
    <property type="project" value="UniProtKB-KW"/>
</dbReference>
<dbReference type="GO" id="GO:0016787">
    <property type="term" value="F:hydrolase activity"/>
    <property type="evidence" value="ECO:0007669"/>
    <property type="project" value="UniProtKB-KW"/>
</dbReference>
<evidence type="ECO:0000256" key="3">
    <source>
        <dbReference type="ARBA" id="ARBA00022806"/>
    </source>
</evidence>
<dbReference type="PANTHER" id="PTHR47961">
    <property type="entry name" value="DNA POLYMERASE THETA, PUTATIVE (AFU_ORTHOLOGUE AFUA_1G05260)-RELATED"/>
    <property type="match status" value="1"/>
</dbReference>
<keyword evidence="2" id="KW-0378">Hydrolase</keyword>
<dbReference type="PANTHER" id="PTHR47961:SF6">
    <property type="entry name" value="DNA-DIRECTED DNA POLYMERASE"/>
    <property type="match status" value="1"/>
</dbReference>
<feature type="domain" description="Helicase C-terminal" evidence="6">
    <location>
        <begin position="247"/>
        <end position="422"/>
    </location>
</feature>
<dbReference type="Proteomes" id="UP000002574">
    <property type="component" value="Chromosome"/>
</dbReference>
<dbReference type="PROSITE" id="PS51194">
    <property type="entry name" value="HELICASE_CTER"/>
    <property type="match status" value="1"/>
</dbReference>
<evidence type="ECO:0000259" key="5">
    <source>
        <dbReference type="PROSITE" id="PS51192"/>
    </source>
</evidence>
<gene>
    <name evidence="7" type="ordered locus">HTH_1914</name>
</gene>
<dbReference type="SUPFAM" id="SSF52540">
    <property type="entry name" value="P-loop containing nucleoside triphosphate hydrolases"/>
    <property type="match status" value="1"/>
</dbReference>
<dbReference type="InterPro" id="IPR011545">
    <property type="entry name" value="DEAD/DEAH_box_helicase_dom"/>
</dbReference>
<evidence type="ECO:0000313" key="7">
    <source>
        <dbReference type="EMBL" id="BAI70358.1"/>
    </source>
</evidence>
<organism evidence="7 8">
    <name type="scientific">Hydrogenobacter thermophilus (strain DSM 6534 / IAM 12695 / TK-6)</name>
    <dbReference type="NCBI Taxonomy" id="608538"/>
    <lineage>
        <taxon>Bacteria</taxon>
        <taxon>Pseudomonadati</taxon>
        <taxon>Aquificota</taxon>
        <taxon>Aquificia</taxon>
        <taxon>Aquificales</taxon>
        <taxon>Aquificaceae</taxon>
        <taxon>Hydrogenobacter</taxon>
    </lineage>
</organism>
<dbReference type="Pfam" id="PF00271">
    <property type="entry name" value="Helicase_C"/>
    <property type="match status" value="1"/>
</dbReference>
<dbReference type="AlphaFoldDB" id="D3DKK6"/>
<dbReference type="Gene3D" id="3.40.50.300">
    <property type="entry name" value="P-loop containing nucleotide triphosphate hydrolases"/>
    <property type="match status" value="2"/>
</dbReference>
<dbReference type="KEGG" id="hte:Hydth_1896"/>
<dbReference type="EMBL" id="AP011112">
    <property type="protein sequence ID" value="BAI70358.1"/>
    <property type="molecule type" value="Genomic_DNA"/>
</dbReference>
<keyword evidence="3 7" id="KW-0347">Helicase</keyword>
<dbReference type="KEGG" id="hth:HTH_1914"/>
<dbReference type="eggNOG" id="COG1204">
    <property type="taxonomic scope" value="Bacteria"/>
</dbReference>
<reference evidence="7 8" key="1">
    <citation type="journal article" date="2010" name="J. Bacteriol.">
        <title>Complete genome sequence of the thermophilic, obligately chemolithoautotrophic hydrogen-oxidizing bacterium Hydrogenobacter thermophilus TK-6.</title>
        <authorList>
            <person name="Arai H."/>
            <person name="Kanbe H."/>
            <person name="Ishii M."/>
            <person name="Igarashi Y."/>
        </authorList>
    </citation>
    <scope>NUCLEOTIDE SEQUENCE [LARGE SCALE GENOMIC DNA]</scope>
    <source>
        <strain evidence="8">DSM 6534 / IAM 12695 / TK-6 [Tokyo]</strain>
    </source>
</reference>
<dbReference type="InterPro" id="IPR001650">
    <property type="entry name" value="Helicase_C-like"/>
</dbReference>
<dbReference type="SMART" id="SM00490">
    <property type="entry name" value="HELICc"/>
    <property type="match status" value="1"/>
</dbReference>
<evidence type="ECO:0000256" key="4">
    <source>
        <dbReference type="ARBA" id="ARBA00022840"/>
    </source>
</evidence>
<evidence type="ECO:0000313" key="8">
    <source>
        <dbReference type="Proteomes" id="UP000002574"/>
    </source>
</evidence>
<dbReference type="STRING" id="608538.HTH_1914"/>
<feature type="domain" description="Helicase ATP-binding" evidence="5">
    <location>
        <begin position="59"/>
        <end position="214"/>
    </location>
</feature>
<proteinExistence type="predicted"/>
<dbReference type="Pfam" id="PF00270">
    <property type="entry name" value="DEAD"/>
    <property type="match status" value="1"/>
</dbReference>
<sequence length="745" mass="86393">MGKTLILLKESHYSLNPPTGKVLFRYKEDISSKELPLVESRQVDERIPFQFLNPLQSLFFYEYEGGNALVCAPTSAGKSLIAHLFMRDKEGRKVYTAPTKSLVYEKAIELRRYYKSVEVRTGESILESYKKVKADVVVSTYEHLVYSLRNSAEWVRDISCIVFDEIHQITKRWILEEAITYALDKELRILGLSATLPFHQELSRWIKAELLIYSEWRPVPLVREIKPLKDFKPARIYKERDAQICAKLFSAMFELSKPDEQTLIFVPQKRLGWKLLEVAKEEKIGIMNKTTPFEHDDEREPEIAFHNADVPKEERQEIEKAFRDGKIKKLIATQTLAYGVNLPADRVIILVRMFNERGSQKIIPDTSDILQMEGRAGRLGIKEVGYSHLLTYGASTDKLSSAIEAFFQKPKDTNTVNFETLILFVLLGFHYEGENYEKFLKKTYSYRNIKRSQLYKVVDFLLEKGYLKDNRLTDKAHYCIRSGLPPTKFEEFLRRKLLQMDTLATIRPLLHMKKFDTLYYFVEKGESFEEDDFYVSSKLTLCGNKCYEDNTHQFIFYTEGLTFKYPNISSPPGEFSYLGTDALHLIRMLIDLKKLGFWHLKDTDILGIAHSVKYGLTLEFAPLGGIKGIGHIRANLLKRVLMEEGVHPPALGSKVEDFLQTLEQTELKERLVEKLITDRKLEKERAKKEAETVLRILKNNKDGFLVDDKILLAFGLFKMGERAYRLKKSELVKELLWNSPSPSLQ</sequence>
<dbReference type="InterPro" id="IPR050474">
    <property type="entry name" value="Hel308_SKI2-like"/>
</dbReference>
<dbReference type="SMART" id="SM00487">
    <property type="entry name" value="DEXDc"/>
    <property type="match status" value="1"/>
</dbReference>